<evidence type="ECO:0000313" key="5">
    <source>
        <dbReference type="Proteomes" id="UP000018296"/>
    </source>
</evidence>
<keyword evidence="1" id="KW-1003">Cell membrane</keyword>
<feature type="transmembrane region" description="Helical" evidence="3">
    <location>
        <begin position="129"/>
        <end position="146"/>
    </location>
</feature>
<comment type="similarity">
    <text evidence="1">Belongs to the peptidase U4 family.</text>
</comment>
<evidence type="ECO:0000313" key="4">
    <source>
        <dbReference type="EMBL" id="EST13138.1"/>
    </source>
</evidence>
<proteinExistence type="inferred from homology"/>
<keyword evidence="1" id="KW-0645">Protease</keyword>
<comment type="subunit">
    <text evidence="1">Self-associates. Interacts with SigE. Interacts with SpoIIR.</text>
</comment>
<dbReference type="GO" id="GO:0006508">
    <property type="term" value="P:proteolysis"/>
    <property type="evidence" value="ECO:0007669"/>
    <property type="project" value="UniProtKB-KW"/>
</dbReference>
<accession>V6IZW1</accession>
<dbReference type="GO" id="GO:0005886">
    <property type="term" value="C:plasma membrane"/>
    <property type="evidence" value="ECO:0007669"/>
    <property type="project" value="UniProtKB-SubCell"/>
</dbReference>
<feature type="active site" evidence="2">
    <location>
        <position position="182"/>
    </location>
</feature>
<keyword evidence="1" id="KW-0378">Hydrolase</keyword>
<reference evidence="4 5" key="1">
    <citation type="journal article" date="2013" name="Genome Announc.">
        <title>Genome Sequence of Sporolactobacillus laevolacticus DSM442, an Efficient Polymer-Grade D-Lactate Producer from Agricultural Waste Cottonseed as a Nitrogen Source.</title>
        <authorList>
            <person name="Wang H."/>
            <person name="Wang L."/>
            <person name="Ju J."/>
            <person name="Yu B."/>
            <person name="Ma Y."/>
        </authorList>
    </citation>
    <scope>NUCLEOTIDE SEQUENCE [LARGE SCALE GENOMIC DNA]</scope>
    <source>
        <strain evidence="4 5">DSM 442</strain>
    </source>
</reference>
<dbReference type="NCBIfam" id="TIGR02854">
    <property type="entry name" value="spore_II_GA"/>
    <property type="match status" value="1"/>
</dbReference>
<keyword evidence="1" id="KW-0749">Sporulation</keyword>
<dbReference type="RefSeq" id="WP_023508979.1">
    <property type="nucleotide sequence ID" value="NZ_AWTC01000002.1"/>
</dbReference>
<dbReference type="GO" id="GO:0004190">
    <property type="term" value="F:aspartic-type endopeptidase activity"/>
    <property type="evidence" value="ECO:0007669"/>
    <property type="project" value="UniProtKB-KW"/>
</dbReference>
<gene>
    <name evidence="4" type="ORF">P343_03355</name>
</gene>
<name>V6IZW1_9BACL</name>
<keyword evidence="1 3" id="KW-0472">Membrane</keyword>
<dbReference type="EC" id="3.4.23.-" evidence="1"/>
<evidence type="ECO:0000256" key="2">
    <source>
        <dbReference type="PIRSR" id="PIRSR018571-1"/>
    </source>
</evidence>
<dbReference type="PIRSF" id="PIRSF018571">
    <property type="entry name" value="SpoIIGA"/>
    <property type="match status" value="1"/>
</dbReference>
<comment type="caution">
    <text evidence="4">The sequence shown here is derived from an EMBL/GenBank/DDBJ whole genome shotgun (WGS) entry which is preliminary data.</text>
</comment>
<feature type="transmembrane region" description="Helical" evidence="3">
    <location>
        <begin position="90"/>
        <end position="109"/>
    </location>
</feature>
<dbReference type="PATRIC" id="fig|1395513.3.peg.680"/>
<keyword evidence="3" id="KW-1133">Transmembrane helix</keyword>
<dbReference type="STRING" id="1395513.P343_03355"/>
<feature type="transmembrane region" description="Helical" evidence="3">
    <location>
        <begin position="6"/>
        <end position="27"/>
    </location>
</feature>
<comment type="function">
    <text evidence="1">Probable aspartic protease that is responsible for the proteolytic cleavage of the RNA polymerase sigma E factor (SigE/spoIIGB) to yield the active peptide in the mother cell during sporulation. Responds to a signal from the forespore that is triggered by the extracellular signal protein SpoIIR.</text>
</comment>
<comment type="subcellular location">
    <subcellularLocation>
        <location evidence="1">Cell membrane</location>
    </subcellularLocation>
</comment>
<dbReference type="Pfam" id="PF03419">
    <property type="entry name" value="Peptidase_U4"/>
    <property type="match status" value="1"/>
</dbReference>
<evidence type="ECO:0000256" key="1">
    <source>
        <dbReference type="PIRNR" id="PIRNR018571"/>
    </source>
</evidence>
<evidence type="ECO:0000256" key="3">
    <source>
        <dbReference type="SAM" id="Phobius"/>
    </source>
</evidence>
<keyword evidence="1" id="KW-0064">Aspartyl protease</keyword>
<organism evidence="4 5">
    <name type="scientific">Sporolactobacillus laevolacticus DSM 442</name>
    <dbReference type="NCBI Taxonomy" id="1395513"/>
    <lineage>
        <taxon>Bacteria</taxon>
        <taxon>Bacillati</taxon>
        <taxon>Bacillota</taxon>
        <taxon>Bacilli</taxon>
        <taxon>Bacillales</taxon>
        <taxon>Sporolactobacillaceae</taxon>
        <taxon>Sporolactobacillus</taxon>
    </lineage>
</organism>
<keyword evidence="3" id="KW-0812">Transmembrane</keyword>
<protein>
    <recommendedName>
        <fullName evidence="1">Sporulation sigma-E factor-processing peptidase</fullName>
        <ecNumber evidence="1">3.4.23.-</ecNumber>
    </recommendedName>
    <alternativeName>
        <fullName evidence="1">Membrane-associated aspartic protease</fullName>
    </alternativeName>
    <alternativeName>
        <fullName evidence="1">Stage II sporulation protein GA</fullName>
    </alternativeName>
</protein>
<dbReference type="EMBL" id="AWTC01000002">
    <property type="protein sequence ID" value="EST13138.1"/>
    <property type="molecule type" value="Genomic_DNA"/>
</dbReference>
<dbReference type="eggNOG" id="ENOG50301AF">
    <property type="taxonomic scope" value="Bacteria"/>
</dbReference>
<dbReference type="Proteomes" id="UP000018296">
    <property type="component" value="Unassembled WGS sequence"/>
</dbReference>
<sequence length="307" mass="34485">MVVYLDAVWVLNLLIDACLLKLTALMLKRQTSWIHLWSGALIASAVVLILFTPAAFLVDHPIGKLIYSVIIIFVTFGFHRITVFLQNLAAFYFTAFAIGGGLFAVHYFFQDGSFYASNRFLNTMNYGDPISWMTVIIGFPMLWFFSKKRLDQTVTRKWQSSTIADVIVRFSDITIEAKAMIDSGNKLSDPLTQAPVMFLSKEVCQENVPEVFFQAEKAPAGSLDLENLTGDWKNRVAWVPYRAVDGTSRMTLAVRPDQVLIKYEGKRIECTKSLVAFVDHSLSSSGDFSSILHPDMLLHGKMIETAS</sequence>
<dbReference type="GO" id="GO:0030435">
    <property type="term" value="P:sporulation resulting in formation of a cellular spore"/>
    <property type="evidence" value="ECO:0007669"/>
    <property type="project" value="UniProtKB-KW"/>
</dbReference>
<feature type="transmembrane region" description="Helical" evidence="3">
    <location>
        <begin position="62"/>
        <end position="78"/>
    </location>
</feature>
<dbReference type="OrthoDB" id="2690199at2"/>
<dbReference type="InterPro" id="IPR005081">
    <property type="entry name" value="SpoIIGA"/>
</dbReference>
<dbReference type="AlphaFoldDB" id="V6IZW1"/>
<feature type="transmembrane region" description="Helical" evidence="3">
    <location>
        <begin position="34"/>
        <end position="56"/>
    </location>
</feature>
<keyword evidence="5" id="KW-1185">Reference proteome</keyword>
<dbReference type="GO" id="GO:0030436">
    <property type="term" value="P:asexual sporulation"/>
    <property type="evidence" value="ECO:0007669"/>
    <property type="project" value="InterPro"/>
</dbReference>